<keyword evidence="2" id="KW-0472">Membrane</keyword>
<evidence type="ECO:0000313" key="5">
    <source>
        <dbReference type="Proteomes" id="UP001595660"/>
    </source>
</evidence>
<dbReference type="Gene3D" id="2.60.40.10">
    <property type="entry name" value="Immunoglobulins"/>
    <property type="match status" value="2"/>
</dbReference>
<name>A0ABD5NJA2_9EURY</name>
<feature type="domain" description="Water stress and hypersensitive response" evidence="3">
    <location>
        <begin position="187"/>
        <end position="304"/>
    </location>
</feature>
<dbReference type="Proteomes" id="UP001595660">
    <property type="component" value="Unassembled WGS sequence"/>
</dbReference>
<evidence type="ECO:0000256" key="2">
    <source>
        <dbReference type="SAM" id="Phobius"/>
    </source>
</evidence>
<keyword evidence="5" id="KW-1185">Reference proteome</keyword>
<reference evidence="4 5" key="1">
    <citation type="journal article" date="2019" name="Int. J. Syst. Evol. Microbiol.">
        <title>The Global Catalogue of Microorganisms (GCM) 10K type strain sequencing project: providing services to taxonomists for standard genome sequencing and annotation.</title>
        <authorList>
            <consortium name="The Broad Institute Genomics Platform"/>
            <consortium name="The Broad Institute Genome Sequencing Center for Infectious Disease"/>
            <person name="Wu L."/>
            <person name="Ma J."/>
        </authorList>
    </citation>
    <scope>NUCLEOTIDE SEQUENCE [LARGE SCALE GENOMIC DNA]</scope>
    <source>
        <strain evidence="4 5">CGMCC 1.12562</strain>
    </source>
</reference>
<sequence length="386" mass="41350">MDVRALLFGSKLRTAATVVFGLGLAVGGAFLAGILGVPSVERVDNRFGAVNETDTEIRTDLVVHNPNPVGARLGSLGVNYSVSMNDVRVATGEKQGLGLGTGNSTIALTTHLKNERIPDWWVTHIRNGEQTDMTIDATVKSGLLGQSATFQPASRSIDTNLIGQFNSSERRPVNADMALVEDPVLVVRQTNASWGEVTSAETPINLEFGVYNPKSTPVVISNIGYNITMNDVQVGSGETEETESIPGKTYRVVETPTAIQNERLDDWWVSHVRNDQVTELRIDFYAEVQPPGSEETIRVPLDDMTYTKTIETDLFGTKDAAASDESDTGGESDSSSSDTTTAADGDTTTTSDDTTTTTTEDSTTSDDGSTTTEDDGLLDRGRVSTP</sequence>
<keyword evidence="2" id="KW-0812">Transmembrane</keyword>
<comment type="caution">
    <text evidence="4">The sequence shown here is derived from an EMBL/GenBank/DDBJ whole genome shotgun (WGS) entry which is preliminary data.</text>
</comment>
<dbReference type="InterPro" id="IPR013990">
    <property type="entry name" value="WHy-dom"/>
</dbReference>
<evidence type="ECO:0000313" key="4">
    <source>
        <dbReference type="EMBL" id="MFC3478963.1"/>
    </source>
</evidence>
<gene>
    <name evidence="4" type="ORF">ACFOKC_14620</name>
</gene>
<organism evidence="4 5">
    <name type="scientific">Halobacterium litoreum</name>
    <dbReference type="NCBI Taxonomy" id="2039234"/>
    <lineage>
        <taxon>Archaea</taxon>
        <taxon>Methanobacteriati</taxon>
        <taxon>Methanobacteriota</taxon>
        <taxon>Stenosarchaea group</taxon>
        <taxon>Halobacteria</taxon>
        <taxon>Halobacteriales</taxon>
        <taxon>Halobacteriaceae</taxon>
        <taxon>Halobacterium</taxon>
    </lineage>
</organism>
<dbReference type="GeneID" id="69118024"/>
<evidence type="ECO:0000259" key="3">
    <source>
        <dbReference type="SMART" id="SM00769"/>
    </source>
</evidence>
<accession>A0ABD5NJA2</accession>
<dbReference type="EMBL" id="JBHRWN010000002">
    <property type="protein sequence ID" value="MFC3478963.1"/>
    <property type="molecule type" value="Genomic_DNA"/>
</dbReference>
<feature type="compositionally biased region" description="Basic and acidic residues" evidence="1">
    <location>
        <begin position="377"/>
        <end position="386"/>
    </location>
</feature>
<protein>
    <submittedName>
        <fullName evidence="4">LEA type 2 family protein</fullName>
    </submittedName>
</protein>
<feature type="transmembrane region" description="Helical" evidence="2">
    <location>
        <begin position="12"/>
        <end position="37"/>
    </location>
</feature>
<evidence type="ECO:0000256" key="1">
    <source>
        <dbReference type="SAM" id="MobiDB-lite"/>
    </source>
</evidence>
<proteinExistence type="predicted"/>
<dbReference type="InterPro" id="IPR013783">
    <property type="entry name" value="Ig-like_fold"/>
</dbReference>
<feature type="domain" description="Water stress and hypersensitive response" evidence="3">
    <location>
        <begin position="40"/>
        <end position="160"/>
    </location>
</feature>
<dbReference type="SUPFAM" id="SSF117070">
    <property type="entry name" value="LEA14-like"/>
    <property type="match status" value="2"/>
</dbReference>
<dbReference type="InterPro" id="IPR004864">
    <property type="entry name" value="LEA_2"/>
</dbReference>
<keyword evidence="2" id="KW-1133">Transmembrane helix</keyword>
<feature type="region of interest" description="Disordered" evidence="1">
    <location>
        <begin position="317"/>
        <end position="386"/>
    </location>
</feature>
<dbReference type="Pfam" id="PF03168">
    <property type="entry name" value="LEA_2"/>
    <property type="match status" value="2"/>
</dbReference>
<dbReference type="AlphaFoldDB" id="A0ABD5NJA2"/>
<feature type="compositionally biased region" description="Low complexity" evidence="1">
    <location>
        <begin position="331"/>
        <end position="371"/>
    </location>
</feature>
<dbReference type="RefSeq" id="WP_232569446.1">
    <property type="nucleotide sequence ID" value="NZ_CP089466.1"/>
</dbReference>
<dbReference type="SMART" id="SM00769">
    <property type="entry name" value="WHy"/>
    <property type="match status" value="2"/>
</dbReference>